<dbReference type="InterPro" id="IPR036979">
    <property type="entry name" value="CM_dom_sf"/>
</dbReference>
<dbReference type="SMART" id="SM00830">
    <property type="entry name" value="CM_2"/>
    <property type="match status" value="1"/>
</dbReference>
<protein>
    <recommendedName>
        <fullName evidence="1">chorismate mutase</fullName>
        <ecNumber evidence="1">5.4.99.5</ecNumber>
    </recommendedName>
</protein>
<dbReference type="RefSeq" id="WP_345304176.1">
    <property type="nucleotide sequence ID" value="NZ_BAABJE010000015.1"/>
</dbReference>
<comment type="caution">
    <text evidence="4">The sequence shown here is derived from an EMBL/GenBank/DDBJ whole genome shotgun (WGS) entry which is preliminary data.</text>
</comment>
<evidence type="ECO:0000259" key="3">
    <source>
        <dbReference type="PROSITE" id="PS51168"/>
    </source>
</evidence>
<keyword evidence="5" id="KW-1185">Reference proteome</keyword>
<dbReference type="PROSITE" id="PS51168">
    <property type="entry name" value="CHORISMATE_MUT_2"/>
    <property type="match status" value="1"/>
</dbReference>
<dbReference type="InterPro" id="IPR002701">
    <property type="entry name" value="CM_II_prokaryot"/>
</dbReference>
<dbReference type="EMBL" id="BAABJE010000015">
    <property type="protein sequence ID" value="GAA4801580.1"/>
    <property type="molecule type" value="Genomic_DNA"/>
</dbReference>
<dbReference type="InterPro" id="IPR051331">
    <property type="entry name" value="Chorismate_mutase-related"/>
</dbReference>
<proteinExistence type="predicted"/>
<accession>A0ABP9BX32</accession>
<keyword evidence="2" id="KW-0413">Isomerase</keyword>
<gene>
    <name evidence="4" type="ORF">GCM10023307_30220</name>
</gene>
<evidence type="ECO:0000313" key="5">
    <source>
        <dbReference type="Proteomes" id="UP001499959"/>
    </source>
</evidence>
<name>A0ABP9BX32_9GAMM</name>
<dbReference type="Proteomes" id="UP001499959">
    <property type="component" value="Unassembled WGS sequence"/>
</dbReference>
<dbReference type="SUPFAM" id="SSF48600">
    <property type="entry name" value="Chorismate mutase II"/>
    <property type="match status" value="1"/>
</dbReference>
<dbReference type="InterPro" id="IPR036263">
    <property type="entry name" value="Chorismate_II_sf"/>
</dbReference>
<dbReference type="Pfam" id="PF01817">
    <property type="entry name" value="CM_2"/>
    <property type="match status" value="1"/>
</dbReference>
<dbReference type="Gene3D" id="1.20.59.10">
    <property type="entry name" value="Chorismate mutase"/>
    <property type="match status" value="1"/>
</dbReference>
<dbReference type="PANTHER" id="PTHR38041">
    <property type="entry name" value="CHORISMATE MUTASE"/>
    <property type="match status" value="1"/>
</dbReference>
<evidence type="ECO:0000256" key="2">
    <source>
        <dbReference type="ARBA" id="ARBA00023235"/>
    </source>
</evidence>
<evidence type="ECO:0000256" key="1">
    <source>
        <dbReference type="ARBA" id="ARBA00012404"/>
    </source>
</evidence>
<organism evidence="4 5">
    <name type="scientific">Lysobacter hankyongensis</name>
    <dbReference type="NCBI Taxonomy" id="1176535"/>
    <lineage>
        <taxon>Bacteria</taxon>
        <taxon>Pseudomonadati</taxon>
        <taxon>Pseudomonadota</taxon>
        <taxon>Gammaproteobacteria</taxon>
        <taxon>Lysobacterales</taxon>
        <taxon>Lysobacteraceae</taxon>
        <taxon>Lysobacter</taxon>
    </lineage>
</organism>
<evidence type="ECO:0000313" key="4">
    <source>
        <dbReference type="EMBL" id="GAA4801580.1"/>
    </source>
</evidence>
<dbReference type="PANTHER" id="PTHR38041:SF1">
    <property type="entry name" value="CHORISMATE MUTASE"/>
    <property type="match status" value="1"/>
</dbReference>
<reference evidence="5" key="1">
    <citation type="journal article" date="2019" name="Int. J. Syst. Evol. Microbiol.">
        <title>The Global Catalogue of Microorganisms (GCM) 10K type strain sequencing project: providing services to taxonomists for standard genome sequencing and annotation.</title>
        <authorList>
            <consortium name="The Broad Institute Genomics Platform"/>
            <consortium name="The Broad Institute Genome Sequencing Center for Infectious Disease"/>
            <person name="Wu L."/>
            <person name="Ma J."/>
        </authorList>
    </citation>
    <scope>NUCLEOTIDE SEQUENCE [LARGE SCALE GENOMIC DNA]</scope>
    <source>
        <strain evidence="5">JCM 18204</strain>
    </source>
</reference>
<feature type="domain" description="Chorismate mutase" evidence="3">
    <location>
        <begin position="1"/>
        <end position="92"/>
    </location>
</feature>
<sequence>MSFEQQIAEARQRIDSIDQQLMQLLETRFRCCLAVGELKRRYDRPVMQPSRVQEVTDRAAAAGAARGMSPEFARQVWQLIIDEACRMEHDLMEAEQKEATQA</sequence>
<dbReference type="EC" id="5.4.99.5" evidence="1"/>